<organism evidence="1">
    <name type="scientific">Rhizophora mucronata</name>
    <name type="common">Asiatic mangrove</name>
    <dbReference type="NCBI Taxonomy" id="61149"/>
    <lineage>
        <taxon>Eukaryota</taxon>
        <taxon>Viridiplantae</taxon>
        <taxon>Streptophyta</taxon>
        <taxon>Embryophyta</taxon>
        <taxon>Tracheophyta</taxon>
        <taxon>Spermatophyta</taxon>
        <taxon>Magnoliopsida</taxon>
        <taxon>eudicotyledons</taxon>
        <taxon>Gunneridae</taxon>
        <taxon>Pentapetalae</taxon>
        <taxon>rosids</taxon>
        <taxon>fabids</taxon>
        <taxon>Malpighiales</taxon>
        <taxon>Rhizophoraceae</taxon>
        <taxon>Rhizophora</taxon>
    </lineage>
</organism>
<proteinExistence type="predicted"/>
<protein>
    <submittedName>
        <fullName evidence="1">Uncharacterized protein</fullName>
    </submittedName>
</protein>
<evidence type="ECO:0000313" key="1">
    <source>
        <dbReference type="EMBL" id="MBX30691.1"/>
    </source>
</evidence>
<sequence length="19" mass="2201">MKKLTFVQKGAVSQFRAFN</sequence>
<dbReference type="AlphaFoldDB" id="A0A2P2MKD5"/>
<dbReference type="EMBL" id="GGEC01050207">
    <property type="protein sequence ID" value="MBX30691.1"/>
    <property type="molecule type" value="Transcribed_RNA"/>
</dbReference>
<reference evidence="1" key="1">
    <citation type="submission" date="2018-02" db="EMBL/GenBank/DDBJ databases">
        <title>Rhizophora mucronata_Transcriptome.</title>
        <authorList>
            <person name="Meera S.P."/>
            <person name="Sreeshan A."/>
            <person name="Augustine A."/>
        </authorList>
    </citation>
    <scope>NUCLEOTIDE SEQUENCE</scope>
    <source>
        <tissue evidence="1">Leaf</tissue>
    </source>
</reference>
<name>A0A2P2MKD5_RHIMU</name>
<accession>A0A2P2MKD5</accession>